<organism evidence="2">
    <name type="scientific">Physcomitrium patens</name>
    <name type="common">Spreading-leaved earth moss</name>
    <name type="synonym">Physcomitrella patens</name>
    <dbReference type="NCBI Taxonomy" id="3218"/>
    <lineage>
        <taxon>Eukaryota</taxon>
        <taxon>Viridiplantae</taxon>
        <taxon>Streptophyta</taxon>
        <taxon>Embryophyta</taxon>
        <taxon>Bryophyta</taxon>
        <taxon>Bryophytina</taxon>
        <taxon>Bryopsida</taxon>
        <taxon>Funariidae</taxon>
        <taxon>Funariales</taxon>
        <taxon>Funariaceae</taxon>
        <taxon>Physcomitrium</taxon>
    </lineage>
</organism>
<dbReference type="InterPro" id="IPR042451">
    <property type="entry name" value="ZPR1_A/B_dom"/>
</dbReference>
<dbReference type="Gramene" id="Pp3c14_16890V3.1">
    <property type="protein sequence ID" value="Pp3c14_16890V3.1"/>
    <property type="gene ID" value="Pp3c14_16890"/>
</dbReference>
<dbReference type="STRING" id="3218.A0A2K1JI35"/>
<keyword evidence="4" id="KW-1185">Reference proteome</keyword>
<dbReference type="Pfam" id="PF22794">
    <property type="entry name" value="jr-ZPR1"/>
    <property type="match status" value="1"/>
</dbReference>
<gene>
    <name evidence="2" type="ORF">PHYPA_018617</name>
</gene>
<dbReference type="Proteomes" id="UP000006727">
    <property type="component" value="Chromosome 14"/>
</dbReference>
<feature type="domain" description="ZPR1 jelly-roll" evidence="1">
    <location>
        <begin position="29"/>
        <end position="59"/>
    </location>
</feature>
<dbReference type="EnsemblPlants" id="Pp3c14_16890V3.1">
    <property type="protein sequence ID" value="Pp3c14_16890V3.1"/>
    <property type="gene ID" value="Pp3c14_16890"/>
</dbReference>
<dbReference type="Gene3D" id="2.60.120.1040">
    <property type="entry name" value="ZPR1, A/B domain"/>
    <property type="match status" value="1"/>
</dbReference>
<protein>
    <recommendedName>
        <fullName evidence="1">ZPR1 jelly-roll domain-containing protein</fullName>
    </recommendedName>
</protein>
<evidence type="ECO:0000313" key="3">
    <source>
        <dbReference type="EnsemblPlants" id="Pp3c14_16890V3.1"/>
    </source>
</evidence>
<accession>A0A2K1JI35</accession>
<proteinExistence type="predicted"/>
<name>A0A2K1JI35_PHYPA</name>
<evidence type="ECO:0000259" key="1">
    <source>
        <dbReference type="Pfam" id="PF22794"/>
    </source>
</evidence>
<dbReference type="AlphaFoldDB" id="A0A2K1JI35"/>
<sequence length="68" mass="7887">MFLRLVHILRGRQTVNTYSHPAFPRDKVLNRQVVNSDAATIKVSELKFEVPPQSQRGTLYDMYSSFCE</sequence>
<dbReference type="PaxDb" id="3218-PP1S48_162V6.1"/>
<dbReference type="EMBL" id="ABEU02000014">
    <property type="protein sequence ID" value="PNR41214.1"/>
    <property type="molecule type" value="Genomic_DNA"/>
</dbReference>
<reference evidence="2 4" key="2">
    <citation type="journal article" date="2018" name="Plant J.">
        <title>The Physcomitrella patens chromosome-scale assembly reveals moss genome structure and evolution.</title>
        <authorList>
            <person name="Lang D."/>
            <person name="Ullrich K.K."/>
            <person name="Murat F."/>
            <person name="Fuchs J."/>
            <person name="Jenkins J."/>
            <person name="Haas F.B."/>
            <person name="Piednoel M."/>
            <person name="Gundlach H."/>
            <person name="Van Bel M."/>
            <person name="Meyberg R."/>
            <person name="Vives C."/>
            <person name="Morata J."/>
            <person name="Symeonidi A."/>
            <person name="Hiss M."/>
            <person name="Muchero W."/>
            <person name="Kamisugi Y."/>
            <person name="Saleh O."/>
            <person name="Blanc G."/>
            <person name="Decker E.L."/>
            <person name="van Gessel N."/>
            <person name="Grimwood J."/>
            <person name="Hayes R.D."/>
            <person name="Graham S.W."/>
            <person name="Gunter L.E."/>
            <person name="McDaniel S.F."/>
            <person name="Hoernstein S.N.W."/>
            <person name="Larsson A."/>
            <person name="Li F.W."/>
            <person name="Perroud P.F."/>
            <person name="Phillips J."/>
            <person name="Ranjan P."/>
            <person name="Rokshar D.S."/>
            <person name="Rothfels C.J."/>
            <person name="Schneider L."/>
            <person name="Shu S."/>
            <person name="Stevenson D.W."/>
            <person name="Thummler F."/>
            <person name="Tillich M."/>
            <person name="Villarreal Aguilar J.C."/>
            <person name="Widiez T."/>
            <person name="Wong G.K."/>
            <person name="Wymore A."/>
            <person name="Zhang Y."/>
            <person name="Zimmer A.D."/>
            <person name="Quatrano R.S."/>
            <person name="Mayer K.F.X."/>
            <person name="Goodstein D."/>
            <person name="Casacuberta J.M."/>
            <person name="Vandepoele K."/>
            <person name="Reski R."/>
            <person name="Cuming A.C."/>
            <person name="Tuskan G.A."/>
            <person name="Maumus F."/>
            <person name="Salse J."/>
            <person name="Schmutz J."/>
            <person name="Rensing S.A."/>
        </authorList>
    </citation>
    <scope>NUCLEOTIDE SEQUENCE [LARGE SCALE GENOMIC DNA]</scope>
    <source>
        <strain evidence="3 4">cv. Gransden 2004</strain>
    </source>
</reference>
<evidence type="ECO:0000313" key="2">
    <source>
        <dbReference type="EMBL" id="PNR41214.1"/>
    </source>
</evidence>
<reference evidence="2 4" key="1">
    <citation type="journal article" date="2008" name="Science">
        <title>The Physcomitrella genome reveals evolutionary insights into the conquest of land by plants.</title>
        <authorList>
            <person name="Rensing S."/>
            <person name="Lang D."/>
            <person name="Zimmer A."/>
            <person name="Terry A."/>
            <person name="Salamov A."/>
            <person name="Shapiro H."/>
            <person name="Nishiyama T."/>
            <person name="Perroud P.-F."/>
            <person name="Lindquist E."/>
            <person name="Kamisugi Y."/>
            <person name="Tanahashi T."/>
            <person name="Sakakibara K."/>
            <person name="Fujita T."/>
            <person name="Oishi K."/>
            <person name="Shin-I T."/>
            <person name="Kuroki Y."/>
            <person name="Toyoda A."/>
            <person name="Suzuki Y."/>
            <person name="Hashimoto A."/>
            <person name="Yamaguchi K."/>
            <person name="Sugano A."/>
            <person name="Kohara Y."/>
            <person name="Fujiyama A."/>
            <person name="Anterola A."/>
            <person name="Aoki S."/>
            <person name="Ashton N."/>
            <person name="Barbazuk W.B."/>
            <person name="Barker E."/>
            <person name="Bennetzen J."/>
            <person name="Bezanilla M."/>
            <person name="Blankenship R."/>
            <person name="Cho S.H."/>
            <person name="Dutcher S."/>
            <person name="Estelle M."/>
            <person name="Fawcett J.A."/>
            <person name="Gundlach H."/>
            <person name="Hanada K."/>
            <person name="Heyl A."/>
            <person name="Hicks K.A."/>
            <person name="Hugh J."/>
            <person name="Lohr M."/>
            <person name="Mayer K."/>
            <person name="Melkozernov A."/>
            <person name="Murata T."/>
            <person name="Nelson D."/>
            <person name="Pils B."/>
            <person name="Prigge M."/>
            <person name="Reiss B."/>
            <person name="Renner T."/>
            <person name="Rombauts S."/>
            <person name="Rushton P."/>
            <person name="Sanderfoot A."/>
            <person name="Schween G."/>
            <person name="Shiu S.-H."/>
            <person name="Stueber K."/>
            <person name="Theodoulou F.L."/>
            <person name="Tu H."/>
            <person name="Van de Peer Y."/>
            <person name="Verrier P.J."/>
            <person name="Waters E."/>
            <person name="Wood A."/>
            <person name="Yang L."/>
            <person name="Cove D."/>
            <person name="Cuming A."/>
            <person name="Hasebe M."/>
            <person name="Lucas S."/>
            <person name="Mishler D.B."/>
            <person name="Reski R."/>
            <person name="Grigoriev I."/>
            <person name="Quatrano R.S."/>
            <person name="Boore J.L."/>
        </authorList>
    </citation>
    <scope>NUCLEOTIDE SEQUENCE [LARGE SCALE GENOMIC DNA]</scope>
    <source>
        <strain evidence="3 4">cv. Gransden 2004</strain>
    </source>
</reference>
<evidence type="ECO:0000313" key="4">
    <source>
        <dbReference type="Proteomes" id="UP000006727"/>
    </source>
</evidence>
<reference evidence="3" key="3">
    <citation type="submission" date="2020-12" db="UniProtKB">
        <authorList>
            <consortium name="EnsemblPlants"/>
        </authorList>
    </citation>
    <scope>IDENTIFICATION</scope>
</reference>
<dbReference type="InterPro" id="IPR056180">
    <property type="entry name" value="ZPR1_jr_dom"/>
</dbReference>